<dbReference type="PROSITE" id="PS51999">
    <property type="entry name" value="ZF_GRF"/>
    <property type="match status" value="1"/>
</dbReference>
<dbReference type="Proteomes" id="UP001443914">
    <property type="component" value="Unassembled WGS sequence"/>
</dbReference>
<feature type="domain" description="GRF-type" evidence="5">
    <location>
        <begin position="16"/>
        <end position="61"/>
    </location>
</feature>
<dbReference type="InterPro" id="IPR010666">
    <property type="entry name" value="Znf_GRF"/>
</dbReference>
<keyword evidence="7" id="KW-1185">Reference proteome</keyword>
<comment type="caution">
    <text evidence="6">The sequence shown here is derived from an EMBL/GenBank/DDBJ whole genome shotgun (WGS) entry which is preliminary data.</text>
</comment>
<name>A0AAW1LKS9_SAPOF</name>
<keyword evidence="3" id="KW-0862">Zinc</keyword>
<organism evidence="6 7">
    <name type="scientific">Saponaria officinalis</name>
    <name type="common">Common soapwort</name>
    <name type="synonym">Lychnis saponaria</name>
    <dbReference type="NCBI Taxonomy" id="3572"/>
    <lineage>
        <taxon>Eukaryota</taxon>
        <taxon>Viridiplantae</taxon>
        <taxon>Streptophyta</taxon>
        <taxon>Embryophyta</taxon>
        <taxon>Tracheophyta</taxon>
        <taxon>Spermatophyta</taxon>
        <taxon>Magnoliopsida</taxon>
        <taxon>eudicotyledons</taxon>
        <taxon>Gunneridae</taxon>
        <taxon>Pentapetalae</taxon>
        <taxon>Caryophyllales</taxon>
        <taxon>Caryophyllaceae</taxon>
        <taxon>Caryophylleae</taxon>
        <taxon>Saponaria</taxon>
    </lineage>
</organism>
<evidence type="ECO:0000313" key="6">
    <source>
        <dbReference type="EMBL" id="KAK9734339.1"/>
    </source>
</evidence>
<evidence type="ECO:0000256" key="3">
    <source>
        <dbReference type="ARBA" id="ARBA00022833"/>
    </source>
</evidence>
<reference evidence="6" key="1">
    <citation type="submission" date="2024-03" db="EMBL/GenBank/DDBJ databases">
        <title>WGS assembly of Saponaria officinalis var. Norfolk2.</title>
        <authorList>
            <person name="Jenkins J."/>
            <person name="Shu S."/>
            <person name="Grimwood J."/>
            <person name="Barry K."/>
            <person name="Goodstein D."/>
            <person name="Schmutz J."/>
            <person name="Leebens-Mack J."/>
            <person name="Osbourn A."/>
        </authorList>
    </citation>
    <scope>NUCLEOTIDE SEQUENCE [LARGE SCALE GENOMIC DNA]</scope>
    <source>
        <strain evidence="6">JIC</strain>
    </source>
</reference>
<proteinExistence type="predicted"/>
<gene>
    <name evidence="6" type="ORF">RND81_04G132700</name>
</gene>
<protein>
    <recommendedName>
        <fullName evidence="5">GRF-type domain-containing protein</fullName>
    </recommendedName>
</protein>
<dbReference type="PANTHER" id="PTHR33248">
    <property type="entry name" value="ZINC ION-BINDING PROTEIN"/>
    <property type="match status" value="1"/>
</dbReference>
<keyword evidence="2 4" id="KW-0863">Zinc-finger</keyword>
<evidence type="ECO:0000256" key="4">
    <source>
        <dbReference type="PROSITE-ProRule" id="PRU01343"/>
    </source>
</evidence>
<evidence type="ECO:0000256" key="2">
    <source>
        <dbReference type="ARBA" id="ARBA00022771"/>
    </source>
</evidence>
<accession>A0AAW1LKS9</accession>
<dbReference type="Pfam" id="PF06839">
    <property type="entry name" value="Zn_ribbon_GRF"/>
    <property type="match status" value="1"/>
</dbReference>
<dbReference type="AlphaFoldDB" id="A0AAW1LKS9"/>
<evidence type="ECO:0000256" key="1">
    <source>
        <dbReference type="ARBA" id="ARBA00022723"/>
    </source>
</evidence>
<evidence type="ECO:0000259" key="5">
    <source>
        <dbReference type="PROSITE" id="PS51999"/>
    </source>
</evidence>
<dbReference type="GO" id="GO:0008270">
    <property type="term" value="F:zinc ion binding"/>
    <property type="evidence" value="ECO:0007669"/>
    <property type="project" value="UniProtKB-KW"/>
</dbReference>
<evidence type="ECO:0000313" key="7">
    <source>
        <dbReference type="Proteomes" id="UP001443914"/>
    </source>
</evidence>
<dbReference type="EMBL" id="JBDFQZ010000004">
    <property type="protein sequence ID" value="KAK9734339.1"/>
    <property type="molecule type" value="Genomic_DNA"/>
</dbReference>
<keyword evidence="1" id="KW-0479">Metal-binding</keyword>
<sequence length="125" mass="15322">MSSASSSETSIELVRCYCTVPAALQTSWTSQNPGRRFFTCKFYNPEMQFRGCNFFKWKVINFLVMEKMSLKQEISEIKIKCDENRRRREIIGKRRWKQRRQWRMSSERRQWRMSSVTVERKFEER</sequence>